<sequence length="415" mass="47607">MGGENVTFGRYDRKSSEKHFVRGWWTDLEDKKITKALAGDTVKFHVETKDIEDGRPVFMTLYDDDRRINQQEDSANDKIDLTNSSTGSRILFQNVSANKIVRTINLSNLETFFGEEQDKKLELFFACSYRSENADLPKQISDYLEVSQPEPLILYVCGYWNKSMPYAGSEWGEQYWGSSLKAGARKYFFNTTKELFINGAGTKFSSATDRFQSGKKIAEERFINHSSKFYKEVFQTKRKVMVISHSMGGAFAEGLIDVLKQKNVNIEKVVHLSPADVSGFRAGLPDKTFQIDIDWDPVLMYKNFNDAPNIGGIQSSALAKNPKDDEFGHMYTKEEDFVWKWFEDLEAMQFQLLNQESKIYTTPGSGMGYGGTSRTVLQINYSATNLKHNSTFLKVRKNSQIYFYDKKTGNYFTER</sequence>
<accession>A0ABW1PI30</accession>
<dbReference type="Proteomes" id="UP001596287">
    <property type="component" value="Unassembled WGS sequence"/>
</dbReference>
<protein>
    <recommendedName>
        <fullName evidence="3">PGAP1-like protein</fullName>
    </recommendedName>
</protein>
<name>A0ABW1PI30_9FLAO</name>
<evidence type="ECO:0000313" key="2">
    <source>
        <dbReference type="Proteomes" id="UP001596287"/>
    </source>
</evidence>
<reference evidence="2" key="1">
    <citation type="journal article" date="2019" name="Int. J. Syst. Evol. Microbiol.">
        <title>The Global Catalogue of Microorganisms (GCM) 10K type strain sequencing project: providing services to taxonomists for standard genome sequencing and annotation.</title>
        <authorList>
            <consortium name="The Broad Institute Genomics Platform"/>
            <consortium name="The Broad Institute Genome Sequencing Center for Infectious Disease"/>
            <person name="Wu L."/>
            <person name="Ma J."/>
        </authorList>
    </citation>
    <scope>NUCLEOTIDE SEQUENCE [LARGE SCALE GENOMIC DNA]</scope>
    <source>
        <strain evidence="2">CCUG 49679</strain>
    </source>
</reference>
<dbReference type="EMBL" id="JBHSQB010000003">
    <property type="protein sequence ID" value="MFC6095275.1"/>
    <property type="molecule type" value="Genomic_DNA"/>
</dbReference>
<gene>
    <name evidence="1" type="ORF">ACFPVY_01335</name>
</gene>
<keyword evidence="2" id="KW-1185">Reference proteome</keyword>
<evidence type="ECO:0000313" key="1">
    <source>
        <dbReference type="EMBL" id="MFC6095275.1"/>
    </source>
</evidence>
<organism evidence="1 2">
    <name type="scientific">Flavobacterium qiangtangense</name>
    <dbReference type="NCBI Taxonomy" id="1442595"/>
    <lineage>
        <taxon>Bacteria</taxon>
        <taxon>Pseudomonadati</taxon>
        <taxon>Bacteroidota</taxon>
        <taxon>Flavobacteriia</taxon>
        <taxon>Flavobacteriales</taxon>
        <taxon>Flavobacteriaceae</taxon>
        <taxon>Flavobacterium</taxon>
    </lineage>
</organism>
<dbReference type="RefSeq" id="WP_379789884.1">
    <property type="nucleotide sequence ID" value="NZ_JBHSQB010000003.1"/>
</dbReference>
<comment type="caution">
    <text evidence="1">The sequence shown here is derived from an EMBL/GenBank/DDBJ whole genome shotgun (WGS) entry which is preliminary data.</text>
</comment>
<evidence type="ECO:0008006" key="3">
    <source>
        <dbReference type="Google" id="ProtNLM"/>
    </source>
</evidence>
<proteinExistence type="predicted"/>